<protein>
    <submittedName>
        <fullName evidence="2">Uncharacterized protein</fullName>
    </submittedName>
</protein>
<keyword evidence="3" id="KW-1185">Reference proteome</keyword>
<evidence type="ECO:0000256" key="1">
    <source>
        <dbReference type="SAM" id="SignalP"/>
    </source>
</evidence>
<accession>A0AAN9ARC5</accession>
<reference evidence="2 3" key="1">
    <citation type="submission" date="2024-02" db="EMBL/GenBank/DDBJ databases">
        <title>Chromosome-scale genome assembly of the rough periwinkle Littorina saxatilis.</title>
        <authorList>
            <person name="De Jode A."/>
            <person name="Faria R."/>
            <person name="Formenti G."/>
            <person name="Sims Y."/>
            <person name="Smith T.P."/>
            <person name="Tracey A."/>
            <person name="Wood J.M.D."/>
            <person name="Zagrodzka Z.B."/>
            <person name="Johannesson K."/>
            <person name="Butlin R.K."/>
            <person name="Leder E.H."/>
        </authorList>
    </citation>
    <scope>NUCLEOTIDE SEQUENCE [LARGE SCALE GENOMIC DNA]</scope>
    <source>
        <strain evidence="2">Snail1</strain>
        <tissue evidence="2">Muscle</tissue>
    </source>
</reference>
<name>A0AAN9ARC5_9CAEN</name>
<keyword evidence="1" id="KW-0732">Signal</keyword>
<sequence>MLTLMSIVLVALILPHHTGLCENKDQLPMQKRFNFMNGGPCMKLCSEECGGICFFNTRTFAHECNCPFKRSLG</sequence>
<feature type="chain" id="PRO_5042904026" evidence="1">
    <location>
        <begin position="22"/>
        <end position="73"/>
    </location>
</feature>
<comment type="caution">
    <text evidence="2">The sequence shown here is derived from an EMBL/GenBank/DDBJ whole genome shotgun (WGS) entry which is preliminary data.</text>
</comment>
<proteinExistence type="predicted"/>
<feature type="signal peptide" evidence="1">
    <location>
        <begin position="1"/>
        <end position="21"/>
    </location>
</feature>
<evidence type="ECO:0000313" key="3">
    <source>
        <dbReference type="Proteomes" id="UP001374579"/>
    </source>
</evidence>
<dbReference type="Proteomes" id="UP001374579">
    <property type="component" value="Unassembled WGS sequence"/>
</dbReference>
<dbReference type="AlphaFoldDB" id="A0AAN9ARC5"/>
<organism evidence="2 3">
    <name type="scientific">Littorina saxatilis</name>
    <dbReference type="NCBI Taxonomy" id="31220"/>
    <lineage>
        <taxon>Eukaryota</taxon>
        <taxon>Metazoa</taxon>
        <taxon>Spiralia</taxon>
        <taxon>Lophotrochozoa</taxon>
        <taxon>Mollusca</taxon>
        <taxon>Gastropoda</taxon>
        <taxon>Caenogastropoda</taxon>
        <taxon>Littorinimorpha</taxon>
        <taxon>Littorinoidea</taxon>
        <taxon>Littorinidae</taxon>
        <taxon>Littorina</taxon>
    </lineage>
</organism>
<dbReference type="EMBL" id="JBAMIC010000022">
    <property type="protein sequence ID" value="KAK7091768.1"/>
    <property type="molecule type" value="Genomic_DNA"/>
</dbReference>
<evidence type="ECO:0000313" key="2">
    <source>
        <dbReference type="EMBL" id="KAK7091768.1"/>
    </source>
</evidence>
<gene>
    <name evidence="2" type="ORF">V1264_009410</name>
</gene>